<feature type="domain" description="Peptidase M14" evidence="9">
    <location>
        <begin position="53"/>
        <end position="220"/>
    </location>
</feature>
<feature type="signal peptide" evidence="8">
    <location>
        <begin position="1"/>
        <end position="21"/>
    </location>
</feature>
<dbReference type="PANTHER" id="PTHR11705:SF143">
    <property type="entry name" value="SLL0236 PROTEIN"/>
    <property type="match status" value="1"/>
</dbReference>
<protein>
    <submittedName>
        <fullName evidence="10">Peptidase</fullName>
    </submittedName>
</protein>
<evidence type="ECO:0000256" key="6">
    <source>
        <dbReference type="ARBA" id="ARBA00022833"/>
    </source>
</evidence>
<reference evidence="10 11" key="1">
    <citation type="submission" date="2014-04" db="EMBL/GenBank/DDBJ databases">
        <title>Characterization and application of a salt tolerant electro-active bacterium.</title>
        <authorList>
            <person name="Yang L."/>
            <person name="Wei S."/>
            <person name="Tay Q.X.M."/>
        </authorList>
    </citation>
    <scope>NUCLEOTIDE SEQUENCE [LARGE SCALE GENOMIC DNA]</scope>
    <source>
        <strain evidence="10 11">LY1</strain>
    </source>
</reference>
<proteinExistence type="inferred from homology"/>
<evidence type="ECO:0000256" key="7">
    <source>
        <dbReference type="ARBA" id="ARBA00023049"/>
    </source>
</evidence>
<comment type="caution">
    <text evidence="10">The sequence shown here is derived from an EMBL/GenBank/DDBJ whole genome shotgun (WGS) entry which is preliminary data.</text>
</comment>
<dbReference type="InterPro" id="IPR029062">
    <property type="entry name" value="Class_I_gatase-like"/>
</dbReference>
<dbReference type="eggNOG" id="COG2866">
    <property type="taxonomic scope" value="Bacteria"/>
</dbReference>
<dbReference type="SUPFAM" id="SSF52317">
    <property type="entry name" value="Class I glutamine amidotransferase-like"/>
    <property type="match status" value="1"/>
</dbReference>
<keyword evidence="3" id="KW-0645">Protease</keyword>
<dbReference type="PROSITE" id="PS00132">
    <property type="entry name" value="CARBOXYPEPT_ZN_1"/>
    <property type="match status" value="1"/>
</dbReference>
<comment type="cofactor">
    <cofactor evidence="1">
        <name>Zn(2+)</name>
        <dbReference type="ChEBI" id="CHEBI:29105"/>
    </cofactor>
</comment>
<evidence type="ECO:0000256" key="3">
    <source>
        <dbReference type="ARBA" id="ARBA00022670"/>
    </source>
</evidence>
<accession>A0A074KYX4</accession>
<evidence type="ECO:0000259" key="9">
    <source>
        <dbReference type="Pfam" id="PF00246"/>
    </source>
</evidence>
<evidence type="ECO:0000256" key="4">
    <source>
        <dbReference type="ARBA" id="ARBA00022723"/>
    </source>
</evidence>
<organism evidence="10 11">
    <name type="scientific">Anditalea andensis</name>
    <dbReference type="NCBI Taxonomy" id="1048983"/>
    <lineage>
        <taxon>Bacteria</taxon>
        <taxon>Pseudomonadati</taxon>
        <taxon>Bacteroidota</taxon>
        <taxon>Cytophagia</taxon>
        <taxon>Cytophagales</taxon>
        <taxon>Cytophagaceae</taxon>
        <taxon>Anditalea</taxon>
    </lineage>
</organism>
<dbReference type="Gene3D" id="3.40.630.10">
    <property type="entry name" value="Zn peptidases"/>
    <property type="match status" value="1"/>
</dbReference>
<evidence type="ECO:0000313" key="10">
    <source>
        <dbReference type="EMBL" id="KEO74099.1"/>
    </source>
</evidence>
<dbReference type="STRING" id="1048983.EL17_08110"/>
<dbReference type="GO" id="GO:0005615">
    <property type="term" value="C:extracellular space"/>
    <property type="evidence" value="ECO:0007669"/>
    <property type="project" value="TreeGrafter"/>
</dbReference>
<evidence type="ECO:0000313" key="11">
    <source>
        <dbReference type="Proteomes" id="UP000027821"/>
    </source>
</evidence>
<keyword evidence="5" id="KW-0378">Hydrolase</keyword>
<keyword evidence="7" id="KW-0482">Metalloprotease</keyword>
<keyword evidence="11" id="KW-1185">Reference proteome</keyword>
<evidence type="ECO:0000256" key="2">
    <source>
        <dbReference type="ARBA" id="ARBA00005988"/>
    </source>
</evidence>
<keyword evidence="8" id="KW-0732">Signal</keyword>
<dbReference type="PANTHER" id="PTHR11705">
    <property type="entry name" value="PROTEASE FAMILY M14 CARBOXYPEPTIDASE A,B"/>
    <property type="match status" value="1"/>
</dbReference>
<evidence type="ECO:0000256" key="1">
    <source>
        <dbReference type="ARBA" id="ARBA00001947"/>
    </source>
</evidence>
<dbReference type="Pfam" id="PF00246">
    <property type="entry name" value="Peptidase_M14"/>
    <property type="match status" value="1"/>
</dbReference>
<dbReference type="GO" id="GO:0004181">
    <property type="term" value="F:metallocarboxypeptidase activity"/>
    <property type="evidence" value="ECO:0007669"/>
    <property type="project" value="InterPro"/>
</dbReference>
<keyword evidence="6" id="KW-0862">Zinc</keyword>
<evidence type="ECO:0000256" key="5">
    <source>
        <dbReference type="ARBA" id="ARBA00022801"/>
    </source>
</evidence>
<dbReference type="AlphaFoldDB" id="A0A074KYX4"/>
<dbReference type="SUPFAM" id="SSF53187">
    <property type="entry name" value="Zn-dependent exopeptidases"/>
    <property type="match status" value="1"/>
</dbReference>
<dbReference type="EMBL" id="JMIH01000016">
    <property type="protein sequence ID" value="KEO74099.1"/>
    <property type="molecule type" value="Genomic_DNA"/>
</dbReference>
<dbReference type="GO" id="GO:0008270">
    <property type="term" value="F:zinc ion binding"/>
    <property type="evidence" value="ECO:0007669"/>
    <property type="project" value="InterPro"/>
</dbReference>
<dbReference type="OrthoDB" id="9758209at2"/>
<comment type="similarity">
    <text evidence="2">Belongs to the peptidase M14 family.</text>
</comment>
<dbReference type="Proteomes" id="UP000027821">
    <property type="component" value="Unassembled WGS sequence"/>
</dbReference>
<name>A0A074KYX4_9BACT</name>
<dbReference type="GO" id="GO:0006508">
    <property type="term" value="P:proteolysis"/>
    <property type="evidence" value="ECO:0007669"/>
    <property type="project" value="UniProtKB-KW"/>
</dbReference>
<dbReference type="InterPro" id="IPR000834">
    <property type="entry name" value="Peptidase_M14"/>
</dbReference>
<feature type="chain" id="PRO_5001697690" evidence="8">
    <location>
        <begin position="22"/>
        <end position="923"/>
    </location>
</feature>
<evidence type="ECO:0000256" key="8">
    <source>
        <dbReference type="SAM" id="SignalP"/>
    </source>
</evidence>
<sequence>MFYNKLKFLVLYVFLSTSAMGQELPSPKTFFGSDIGTDYTLVNFTQAEAYFKTLALSERVEWVDIGLTEEGRHQPMMIITSPENHKNLDRFKELSQKLARAEISMEQAKIMISEAKPIIWIDGGLHANETVGTHQLIETYYQLVTRNDEETLKILDDVIILLAHANPDGHEMISNWYMRPNDLKKRDMSIPALYQKYAGHDNNRDFFMNNLKESTNISRQQYIEWMPQIIYNHHQTSPAGTVVAGPPYRDPFNHALDPMLITGIDGVGAAMINGLYAEGKPGYTRLGGSPYSTWWNGGLRTTPYFHNMIGILTEITGNPTPSAIPFVPSRLLANNNTPFPVQPQPWSFRQSIDYSVSLNYAVLNYARSNAHNLLFNIYKMGRNAIEKGNQDTWSPLPNYVERIEKQYAADRKEGKVNQDDDLPYNRRGGVPNSYYEAVFKDKDLRDPRGFIIPADQSDFPTAVDFVNALIKSGIQIHQATSDFTVGGKNYPIGSYIIKTAQAFKPHILDMFEPQDHPNDFQYPGGPPIRPYDAAGWTLAFQMGIVFDRILDGFEGPFQELPYGAVQKPHTPQVNESQGFLLDGGANNAFMVVNRLLKNGAQVYRVDQMIDGAAIGSFYVSGDYKDILEDAAKESGIKLIPVNTGIPMTATEVKSSRIALYDYYGGSMPSGWVRWIMEKYQFDYEVIFPQDIDRGNLNSKYDVILFISGGIPRTLSSSDDSGGRQPEAENIPKEFHSMLGNISSDKSLPELVKFLENGGNIVTVGSSTHLAYHLDLPIKNALTEIDKDGKEKQLPGEKYYIPGSILIARINHEHPSNYGMEQYADVMFNNSNVFKLKPEAGNAGIEPLAWFDRPDPLRSGWAYGQSYLEDGVLAFQVPVGKGTFIAYGPEITFRAQSFGTFKMLFNHLLKASDKMNIETVHRSE</sequence>
<dbReference type="CDD" id="cd06240">
    <property type="entry name" value="M14-like"/>
    <property type="match status" value="1"/>
</dbReference>
<gene>
    <name evidence="10" type="ORF">EL17_08110</name>
</gene>
<keyword evidence="4" id="KW-0479">Metal-binding</keyword>
<dbReference type="InterPro" id="IPR057246">
    <property type="entry name" value="CARBOXYPEPT_ZN_1"/>
</dbReference>